<dbReference type="Proteomes" id="UP001396898">
    <property type="component" value="Unassembled WGS sequence"/>
</dbReference>
<proteinExistence type="predicted"/>
<dbReference type="PANTHER" id="PTHR37285">
    <property type="entry name" value="SPORE WALL MATURATION PROTEIN DIT1"/>
    <property type="match status" value="1"/>
</dbReference>
<dbReference type="EMBL" id="JAQQWI010000008">
    <property type="protein sequence ID" value="KAK8023361.1"/>
    <property type="molecule type" value="Genomic_DNA"/>
</dbReference>
<dbReference type="PANTHER" id="PTHR37285:SF5">
    <property type="entry name" value="SPORE WALL MATURATION PROTEIN DIT1"/>
    <property type="match status" value="1"/>
</dbReference>
<gene>
    <name evidence="1" type="ORF">PG991_006600</name>
</gene>
<organism evidence="1 2">
    <name type="scientific">Apiospora marii</name>
    <dbReference type="NCBI Taxonomy" id="335849"/>
    <lineage>
        <taxon>Eukaryota</taxon>
        <taxon>Fungi</taxon>
        <taxon>Dikarya</taxon>
        <taxon>Ascomycota</taxon>
        <taxon>Pezizomycotina</taxon>
        <taxon>Sordariomycetes</taxon>
        <taxon>Xylariomycetidae</taxon>
        <taxon>Amphisphaeriales</taxon>
        <taxon>Apiosporaceae</taxon>
        <taxon>Apiospora</taxon>
    </lineage>
</organism>
<evidence type="ECO:0008006" key="3">
    <source>
        <dbReference type="Google" id="ProtNLM"/>
    </source>
</evidence>
<evidence type="ECO:0000313" key="1">
    <source>
        <dbReference type="EMBL" id="KAK8023361.1"/>
    </source>
</evidence>
<protein>
    <recommendedName>
        <fullName evidence="3">Pyoverdine biosynthesis protein PvcA</fullName>
    </recommendedName>
</protein>
<accession>A0ABR1S171</accession>
<name>A0ABR1S171_9PEZI</name>
<keyword evidence="2" id="KW-1185">Reference proteome</keyword>
<evidence type="ECO:0000313" key="2">
    <source>
        <dbReference type="Proteomes" id="UP001396898"/>
    </source>
</evidence>
<dbReference type="InterPro" id="IPR007817">
    <property type="entry name" value="Isocyanide_synthase_DIT1"/>
</dbReference>
<reference evidence="1 2" key="1">
    <citation type="submission" date="2023-01" db="EMBL/GenBank/DDBJ databases">
        <title>Analysis of 21 Apiospora genomes using comparative genomics revels a genus with tremendous synthesis potential of carbohydrate active enzymes and secondary metabolites.</title>
        <authorList>
            <person name="Sorensen T."/>
        </authorList>
    </citation>
    <scope>NUCLEOTIDE SEQUENCE [LARGE SCALE GENOMIC DNA]</scope>
    <source>
        <strain evidence="1 2">CBS 20057</strain>
    </source>
</reference>
<sequence>MILAVIKEILLTKLPGAQDRWEQGRLDFLSTIAHFVRQGKTVQMCLPAFPFKSVNKVEKVLGTLPDKAEELSLRRLNDICMRIGAIYPPGAELLIISDGLVYSDLFTTPDREVWAYGEALRALARAQGFGRLRFSRLRDLVAVPHLPERLDEVTYVANAFNFRRALMNRYADPAFDADRAVEESGDVLLTYLGYTRFLKNDLRHIFPSGPGGSVRQYKRHVKYIAKQMIIRGNAFAAAVKASFPHHLRLSIHQSVGEHKISVSLLPTATTYTTPWHCAVAFRADGAVVSAPKVEFETDPRFELVYEDGRPSYFREVAQATVSLPAA</sequence>
<comment type="caution">
    <text evidence="1">The sequence shown here is derived from an EMBL/GenBank/DDBJ whole genome shotgun (WGS) entry which is preliminary data.</text>
</comment>
<dbReference type="Pfam" id="PF05141">
    <property type="entry name" value="DIT1_PvcA"/>
    <property type="match status" value="1"/>
</dbReference>